<dbReference type="SMART" id="SM00233">
    <property type="entry name" value="PH"/>
    <property type="match status" value="5"/>
</dbReference>
<organism evidence="12 13">
    <name type="scientific">Ailuropoda melanoleuca</name>
    <name type="common">Giant panda</name>
    <dbReference type="NCBI Taxonomy" id="9646"/>
    <lineage>
        <taxon>Eukaryota</taxon>
        <taxon>Metazoa</taxon>
        <taxon>Chordata</taxon>
        <taxon>Craniata</taxon>
        <taxon>Vertebrata</taxon>
        <taxon>Euteleostomi</taxon>
        <taxon>Mammalia</taxon>
        <taxon>Eutheria</taxon>
        <taxon>Laurasiatheria</taxon>
        <taxon>Carnivora</taxon>
        <taxon>Caniformia</taxon>
        <taxon>Ursidae</taxon>
        <taxon>Ailuropoda</taxon>
    </lineage>
</organism>
<dbReference type="SUPFAM" id="SSF50729">
    <property type="entry name" value="PH domain-like"/>
    <property type="match status" value="5"/>
</dbReference>
<evidence type="ECO:0000313" key="13">
    <source>
        <dbReference type="Proteomes" id="UP000008912"/>
    </source>
</evidence>
<dbReference type="CDD" id="cd04385">
    <property type="entry name" value="RhoGAP_ARAP"/>
    <property type="match status" value="1"/>
</dbReference>
<proteinExistence type="predicted"/>
<protein>
    <submittedName>
        <fullName evidence="12">ArfGAP with RhoGAP domain, ankyrin repeat and PH domain 1</fullName>
    </submittedName>
</protein>
<dbReference type="Pfam" id="PF01412">
    <property type="entry name" value="ArfGap"/>
    <property type="match status" value="1"/>
</dbReference>
<dbReference type="InterPro" id="IPR000198">
    <property type="entry name" value="RhoGAP_dom"/>
</dbReference>
<keyword evidence="6" id="KW-0863">Zinc-finger</keyword>
<evidence type="ECO:0000256" key="7">
    <source>
        <dbReference type="SAM" id="MobiDB-lite"/>
    </source>
</evidence>
<evidence type="ECO:0000259" key="8">
    <source>
        <dbReference type="PROSITE" id="PS50003"/>
    </source>
</evidence>
<evidence type="ECO:0000313" key="12">
    <source>
        <dbReference type="Ensembl" id="ENSAMEP00000036020.1"/>
    </source>
</evidence>
<keyword evidence="2" id="KW-0343">GTPase activation</keyword>
<dbReference type="Pfam" id="PF00169">
    <property type="entry name" value="PH"/>
    <property type="match status" value="3"/>
</dbReference>
<dbReference type="Pfam" id="PF00788">
    <property type="entry name" value="RA"/>
    <property type="match status" value="1"/>
</dbReference>
<dbReference type="GO" id="GO:0005802">
    <property type="term" value="C:trans-Golgi network"/>
    <property type="evidence" value="ECO:0007669"/>
    <property type="project" value="TreeGrafter"/>
</dbReference>
<dbReference type="InterPro" id="IPR000159">
    <property type="entry name" value="RA_dom"/>
</dbReference>
<evidence type="ECO:0000256" key="3">
    <source>
        <dbReference type="ARBA" id="ARBA00022490"/>
    </source>
</evidence>
<dbReference type="SUPFAM" id="SSF57863">
    <property type="entry name" value="ArfGap/RecO-like zinc finger"/>
    <property type="match status" value="1"/>
</dbReference>
<dbReference type="Gene3D" id="3.10.20.90">
    <property type="entry name" value="Phosphatidylinositol 3-kinase Catalytic Subunit, Chain A, domain 1"/>
    <property type="match status" value="1"/>
</dbReference>
<dbReference type="GO" id="GO:0005886">
    <property type="term" value="C:plasma membrane"/>
    <property type="evidence" value="ECO:0007669"/>
    <property type="project" value="TreeGrafter"/>
</dbReference>
<comment type="subcellular location">
    <subcellularLocation>
        <location evidence="1">Cytoplasm</location>
    </subcellularLocation>
</comment>
<dbReference type="FunFam" id="1.10.555.10:FF:000023">
    <property type="entry name" value="Arf-GAP with Rho-GAP domain, ANK repeat and PH domain-containing protein 1"/>
    <property type="match status" value="1"/>
</dbReference>
<reference evidence="12" key="2">
    <citation type="submission" date="2025-08" db="UniProtKB">
        <authorList>
            <consortium name="Ensembl"/>
        </authorList>
    </citation>
    <scope>IDENTIFICATION</scope>
</reference>
<dbReference type="FunFam" id="2.30.29.30:FF:000173">
    <property type="entry name" value="Arf-GAP with Rho-GAP domain, ANK repeat and PH domain-containing protein 1"/>
    <property type="match status" value="1"/>
</dbReference>
<evidence type="ECO:0000259" key="10">
    <source>
        <dbReference type="PROSITE" id="PS50200"/>
    </source>
</evidence>
<dbReference type="GeneTree" id="ENSGT00940000157424"/>
<dbReference type="FunFam" id="2.30.29.30:FF:000186">
    <property type="entry name" value="Arf-GAP with Rho-GAP domain, ANK repeat and PH domain-containing protein 1"/>
    <property type="match status" value="1"/>
</dbReference>
<feature type="domain" description="Arf-GAP" evidence="9">
    <location>
        <begin position="295"/>
        <end position="365"/>
    </location>
</feature>
<dbReference type="PANTHER" id="PTHR45899:SF3">
    <property type="entry name" value="ARF-GAP WITH RHO-GAP DOMAIN, ANK REPEAT AND PH DOMAIN-CONTAINING PROTEIN 1"/>
    <property type="match status" value="1"/>
</dbReference>
<feature type="domain" description="Rho-GAP" evidence="11">
    <location>
        <begin position="657"/>
        <end position="838"/>
    </location>
</feature>
<dbReference type="PROSITE" id="PS50115">
    <property type="entry name" value="ARFGAP"/>
    <property type="match status" value="1"/>
</dbReference>
<dbReference type="Gene3D" id="1.10.555.10">
    <property type="entry name" value="Rho GTPase activation protein"/>
    <property type="match status" value="1"/>
</dbReference>
<dbReference type="InterPro" id="IPR001849">
    <property type="entry name" value="PH_domain"/>
</dbReference>
<dbReference type="PROSITE" id="PS50200">
    <property type="entry name" value="RA"/>
    <property type="match status" value="1"/>
</dbReference>
<evidence type="ECO:0000256" key="1">
    <source>
        <dbReference type="ARBA" id="ARBA00004496"/>
    </source>
</evidence>
<keyword evidence="5" id="KW-0677">Repeat</keyword>
<feature type="domain" description="PH" evidence="8">
    <location>
        <begin position="87"/>
        <end position="179"/>
    </location>
</feature>
<feature type="domain" description="PH" evidence="8">
    <location>
        <begin position="442"/>
        <end position="549"/>
    </location>
</feature>
<dbReference type="InterPro" id="IPR037858">
    <property type="entry name" value="RhoGAP_ARAP"/>
</dbReference>
<dbReference type="PRINTS" id="PR00405">
    <property type="entry name" value="REVINTRACTNG"/>
</dbReference>
<dbReference type="InterPro" id="IPR001164">
    <property type="entry name" value="ArfGAP_dom"/>
</dbReference>
<dbReference type="GO" id="GO:0005547">
    <property type="term" value="F:phosphatidylinositol-3,4,5-trisphosphate binding"/>
    <property type="evidence" value="ECO:0007669"/>
    <property type="project" value="InterPro"/>
</dbReference>
<evidence type="ECO:0000256" key="4">
    <source>
        <dbReference type="ARBA" id="ARBA00022553"/>
    </source>
</evidence>
<dbReference type="InterPro" id="IPR008936">
    <property type="entry name" value="Rho_GTPase_activation_prot"/>
</dbReference>
<dbReference type="CDD" id="cd13253">
    <property type="entry name" value="PH1_ARAP"/>
    <property type="match status" value="1"/>
</dbReference>
<dbReference type="GO" id="GO:0008360">
    <property type="term" value="P:regulation of cell shape"/>
    <property type="evidence" value="ECO:0007669"/>
    <property type="project" value="TreeGrafter"/>
</dbReference>
<gene>
    <name evidence="12" type="primary">ARAP1</name>
</gene>
<dbReference type="CDD" id="cd17226">
    <property type="entry name" value="RA_ARAP1"/>
    <property type="match status" value="1"/>
</dbReference>
<reference evidence="12 13" key="1">
    <citation type="journal article" date="2010" name="Nature">
        <title>The sequence and de novo assembly of the giant panda genome.</title>
        <authorList>
            <person name="Li R."/>
            <person name="Fan W."/>
            <person name="Tian G."/>
            <person name="Zhu H."/>
            <person name="He L."/>
            <person name="Cai J."/>
            <person name="Huang Q."/>
            <person name="Cai Q."/>
            <person name="Li B."/>
            <person name="Bai Y."/>
            <person name="Zhang Z."/>
            <person name="Zhang Y."/>
            <person name="Wang W."/>
            <person name="Li J."/>
            <person name="Wei F."/>
            <person name="Li H."/>
            <person name="Jian M."/>
            <person name="Li J."/>
            <person name="Zhang Z."/>
            <person name="Nielsen R."/>
            <person name="Li D."/>
            <person name="Gu W."/>
            <person name="Yang Z."/>
            <person name="Xuan Z."/>
            <person name="Ryder O.A."/>
            <person name="Leung F.C."/>
            <person name="Zhou Y."/>
            <person name="Cao J."/>
            <person name="Sun X."/>
            <person name="Fu Y."/>
            <person name="Fang X."/>
            <person name="Guo X."/>
            <person name="Wang B."/>
            <person name="Hou R."/>
            <person name="Shen F."/>
            <person name="Mu B."/>
            <person name="Ni P."/>
            <person name="Lin R."/>
            <person name="Qian W."/>
            <person name="Wang G."/>
            <person name="Yu C."/>
            <person name="Nie W."/>
            <person name="Wang J."/>
            <person name="Wu Z."/>
            <person name="Liang H."/>
            <person name="Min J."/>
            <person name="Wu Q."/>
            <person name="Cheng S."/>
            <person name="Ruan J."/>
            <person name="Wang M."/>
            <person name="Shi Z."/>
            <person name="Wen M."/>
            <person name="Liu B."/>
            <person name="Ren X."/>
            <person name="Zheng H."/>
            <person name="Dong D."/>
            <person name="Cook K."/>
            <person name="Shan G."/>
            <person name="Zhang H."/>
            <person name="Kosiol C."/>
            <person name="Xie X."/>
            <person name="Lu Z."/>
            <person name="Zheng H."/>
            <person name="Li Y."/>
            <person name="Steiner C.C."/>
            <person name="Lam T.T."/>
            <person name="Lin S."/>
            <person name="Zhang Q."/>
            <person name="Li G."/>
            <person name="Tian J."/>
            <person name="Gong T."/>
            <person name="Liu H."/>
            <person name="Zhang D."/>
            <person name="Fang L."/>
            <person name="Ye C."/>
            <person name="Zhang J."/>
            <person name="Hu W."/>
            <person name="Xu A."/>
            <person name="Ren Y."/>
            <person name="Zhang G."/>
            <person name="Bruford M.W."/>
            <person name="Li Q."/>
            <person name="Ma L."/>
            <person name="Guo Y."/>
            <person name="An N."/>
            <person name="Hu Y."/>
            <person name="Zheng Y."/>
            <person name="Shi Y."/>
            <person name="Li Z."/>
            <person name="Liu Q."/>
            <person name="Chen Y."/>
            <person name="Zhao J."/>
            <person name="Qu N."/>
            <person name="Zhao S."/>
            <person name="Tian F."/>
            <person name="Wang X."/>
            <person name="Wang H."/>
            <person name="Xu L."/>
            <person name="Liu X."/>
            <person name="Vinar T."/>
            <person name="Wang Y."/>
            <person name="Lam T.W."/>
            <person name="Yiu S.M."/>
            <person name="Liu S."/>
            <person name="Zhang H."/>
            <person name="Li D."/>
            <person name="Huang Y."/>
            <person name="Wang X."/>
            <person name="Yang G."/>
            <person name="Jiang Z."/>
            <person name="Wang J."/>
            <person name="Qin N."/>
            <person name="Li L."/>
            <person name="Li J."/>
            <person name="Bolund L."/>
            <person name="Kristiansen K."/>
            <person name="Wong G.K."/>
            <person name="Olson M."/>
            <person name="Zhang X."/>
            <person name="Li S."/>
            <person name="Yang H."/>
            <person name="Wang J."/>
            <person name="Wang J."/>
        </authorList>
    </citation>
    <scope>NUCLEOTIDE SEQUENCE [LARGE SCALE GENOMIC DNA]</scope>
</reference>
<feature type="region of interest" description="Disordered" evidence="7">
    <location>
        <begin position="1"/>
        <end position="51"/>
    </location>
</feature>
<dbReference type="CDD" id="cd13256">
    <property type="entry name" value="PH3_ARAP"/>
    <property type="match status" value="1"/>
</dbReference>
<dbReference type="Gene3D" id="2.30.29.30">
    <property type="entry name" value="Pleckstrin-homology domain (PH domain)/Phosphotyrosine-binding domain (PTB)"/>
    <property type="match status" value="4"/>
</dbReference>
<dbReference type="Gene3D" id="1.10.220.150">
    <property type="entry name" value="Arf GTPase activating protein"/>
    <property type="match status" value="1"/>
</dbReference>
<keyword evidence="4" id="KW-0597">Phosphoprotein</keyword>
<accession>A0A7N5K7A8</accession>
<keyword evidence="3" id="KW-0963">Cytoplasm</keyword>
<dbReference type="GO" id="GO:0005096">
    <property type="term" value="F:GTPase activator activity"/>
    <property type="evidence" value="ECO:0007669"/>
    <property type="project" value="UniProtKB-KW"/>
</dbReference>
<dbReference type="GO" id="GO:0007165">
    <property type="term" value="P:signal transduction"/>
    <property type="evidence" value="ECO:0007669"/>
    <property type="project" value="InterPro"/>
</dbReference>
<evidence type="ECO:0000259" key="11">
    <source>
        <dbReference type="PROSITE" id="PS50238"/>
    </source>
</evidence>
<keyword evidence="13" id="KW-1185">Reference proteome</keyword>
<dbReference type="InterPro" id="IPR052227">
    <property type="entry name" value="Arf-Rho-GAP_ANK-PH_domain"/>
</dbReference>
<dbReference type="FunFam" id="2.30.29.30:FF:000181">
    <property type="entry name" value="Arf-GAP with Rho-GAP domain, ANK repeat and PH domain-containing protein 1"/>
    <property type="match status" value="1"/>
</dbReference>
<dbReference type="PANTHER" id="PTHR45899">
    <property type="entry name" value="RHO GTPASE ACTIVATING PROTEIN AT 15B, ISOFORM C"/>
    <property type="match status" value="1"/>
</dbReference>
<evidence type="ECO:0000256" key="2">
    <source>
        <dbReference type="ARBA" id="ARBA00022468"/>
    </source>
</evidence>
<dbReference type="GO" id="GO:0008270">
    <property type="term" value="F:zinc ion binding"/>
    <property type="evidence" value="ECO:0007669"/>
    <property type="project" value="UniProtKB-KW"/>
</dbReference>
<feature type="domain" description="PH" evidence="8">
    <location>
        <begin position="200"/>
        <end position="289"/>
    </location>
</feature>
<feature type="domain" description="Ras-associating" evidence="10">
    <location>
        <begin position="871"/>
        <end position="960"/>
    </location>
</feature>
<sequence>MTKKEELPVSHVPRAVRVASLLSEGEELSGDDDQGDEDEDDHAYEGIPNGGWHTSSLSSSLPSSLLIPELPPHPMDGLPGGSTPITPVIKAGWLDKNPPQGSYIYQKRWVRLDADHLRYFDSNKDAYSKRFISVACISRVAAIGDQKFEVITNNRTFAFRAESDAERKEWMQALQQAVAEQAARARQSSTYPLGVRGSELPDRAGSLELRGFKNKLYVAVVGDKVQLYKNLEEYHLGIGITFIDMSVGNVKEADRRSFDLTTPYRIFSFSAESELEKEQWLEAMQGAIAEALSTSEVAERIWAVAPNRFCADCGAAQPDWASINLCVVICKRCAGEHRGLGAGVSKVRSLKMDRKVWTETLIEALCAAVTTTDLAETQALLGCGAGVNCFSGDPEAPTPLALAEQAGQILQMEFLRNNRTTEVPRLDSVKPLEKHYSVVLPTVSHSGFLYKTASASKLLQDRRAREEFSRRWCVLSDGVLSYYENERAVTPNGEIRASEIVCLAVPPPDTHGFEHTFEVYTEGERLYLFGLESAELAREWVKCIAKAFTPPLAEDLLAWDFERLGRLPYKAGLSLQRAQEGWFSLTGSELRAVFPEGPCEEPLQLRKLQELSVQGDSENQVLVLVERRRTLYIQGERRLDFTGWLGAIQKAAASSGDTLSEQQLGDSDIPVIVYRCVDYITQCGLTSEGIYRKCGQTSKTQRLLESLRQDARSVRLKEGEQHVDDVSSALKRFLRDLPDGLFTRAQRLAWLDTSEIEDEEEKVSRYRELLARLPPVNRATAKALISHLYCVQCFSDTNQMNTHNLAIVFGPTLFQTDGQDYKAGRVVEDLISHYVVVFSVDEEELRKQKEEITAIVKMRVAGTASGTQHAGDFICTVYLEEKKADTEQHIKIPASMTAEELTLEILDRRNVGIRERDYWTCFEVNEREEAERPLHFAEKVLPILHGLGTDSYLVVKKHPSMEAMLLYLASHVGDTKHGMMKFREDRSLLGLGLPSGGFHDRYFILNSSCLRLYKEIRSHRPEKEWPVRSLKVYLGVKKKLRPPTCWGFTVVHETEKHEKQQWYLCCETQMELREWFATFLFVQHDGLVWPSEPSRVSRAVPEVRLGSVSLIPLRGSENEMRRSVAAFAADPLSLLRNV</sequence>
<evidence type="ECO:0000256" key="5">
    <source>
        <dbReference type="ARBA" id="ARBA00022737"/>
    </source>
</evidence>
<dbReference type="CDD" id="cd13254">
    <property type="entry name" value="PH2_ARAP"/>
    <property type="match status" value="1"/>
</dbReference>
<dbReference type="SUPFAM" id="SSF48350">
    <property type="entry name" value="GTPase activation domain, GAP"/>
    <property type="match status" value="1"/>
</dbReference>
<dbReference type="FunFam" id="3.10.20.90:FF:000136">
    <property type="entry name" value="Arf-GAP with Rho-GAP domain, ANK repeat and PH domain-containing protein 1"/>
    <property type="match status" value="1"/>
</dbReference>
<name>A0A7N5K7A8_AILME</name>
<dbReference type="CDD" id="cd13257">
    <property type="entry name" value="PH4_ARAP"/>
    <property type="match status" value="1"/>
</dbReference>
<evidence type="ECO:0000256" key="6">
    <source>
        <dbReference type="PROSITE-ProRule" id="PRU00288"/>
    </source>
</evidence>
<keyword evidence="6" id="KW-0479">Metal-binding</keyword>
<dbReference type="PROSITE" id="PS50003">
    <property type="entry name" value="PH_DOMAIN"/>
    <property type="match status" value="4"/>
</dbReference>
<dbReference type="AlphaFoldDB" id="A0A7N5K7A8"/>
<dbReference type="InterPro" id="IPR038508">
    <property type="entry name" value="ArfGAP_dom_sf"/>
</dbReference>
<keyword evidence="6" id="KW-0862">Zinc</keyword>
<dbReference type="SMART" id="SM00324">
    <property type="entry name" value="RhoGAP"/>
    <property type="match status" value="1"/>
</dbReference>
<feature type="domain" description="PH" evidence="8">
    <location>
        <begin position="973"/>
        <end position="1084"/>
    </location>
</feature>
<feature type="compositionally biased region" description="Acidic residues" evidence="7">
    <location>
        <begin position="24"/>
        <end position="42"/>
    </location>
</feature>
<dbReference type="SMART" id="SM00105">
    <property type="entry name" value="ArfGap"/>
    <property type="match status" value="1"/>
</dbReference>
<dbReference type="FunFam" id="2.30.29.30:FF:000170">
    <property type="entry name" value="Arf-GAP with Rho-GAP domain, ANK repeat and PH domain-containing protein 1"/>
    <property type="match status" value="1"/>
</dbReference>
<evidence type="ECO:0000259" key="9">
    <source>
        <dbReference type="PROSITE" id="PS50115"/>
    </source>
</evidence>
<dbReference type="Ensembl" id="ENSAMET00000032826.1">
    <property type="protein sequence ID" value="ENSAMEP00000036020.1"/>
    <property type="gene ID" value="ENSAMEG00000005419.2"/>
</dbReference>
<dbReference type="PROSITE" id="PS50238">
    <property type="entry name" value="RHOGAP"/>
    <property type="match status" value="1"/>
</dbReference>
<dbReference type="InterPro" id="IPR037278">
    <property type="entry name" value="ARFGAP/RecO"/>
</dbReference>
<dbReference type="CDD" id="cd13259">
    <property type="entry name" value="PH5_ARAP"/>
    <property type="match status" value="1"/>
</dbReference>
<dbReference type="Proteomes" id="UP000008912">
    <property type="component" value="Unassembled WGS sequence"/>
</dbReference>
<dbReference type="InterPro" id="IPR011993">
    <property type="entry name" value="PH-like_dom_sf"/>
</dbReference>
<reference evidence="12" key="3">
    <citation type="submission" date="2025-09" db="UniProtKB">
        <authorList>
            <consortium name="Ensembl"/>
        </authorList>
    </citation>
    <scope>IDENTIFICATION</scope>
</reference>
<dbReference type="Pfam" id="PF00620">
    <property type="entry name" value="RhoGAP"/>
    <property type="match status" value="1"/>
</dbReference>